<evidence type="ECO:0000256" key="5">
    <source>
        <dbReference type="PIRSR" id="PIRSR604254-1"/>
    </source>
</evidence>
<keyword evidence="5" id="KW-0479">Metal-binding</keyword>
<dbReference type="Pfam" id="PF03006">
    <property type="entry name" value="HlyIII"/>
    <property type="match status" value="1"/>
</dbReference>
<accession>A0A2T1HNC1</accession>
<dbReference type="GO" id="GO:0003677">
    <property type="term" value="F:DNA binding"/>
    <property type="evidence" value="ECO:0007669"/>
    <property type="project" value="UniProtKB-KW"/>
</dbReference>
<dbReference type="RefSeq" id="WP_106339620.1">
    <property type="nucleotide sequence ID" value="NZ_PVZS01000032.1"/>
</dbReference>
<evidence type="ECO:0000256" key="3">
    <source>
        <dbReference type="ARBA" id="ARBA00022989"/>
    </source>
</evidence>
<gene>
    <name evidence="7" type="ORF">SLNSH_20685</name>
</gene>
<dbReference type="AlphaFoldDB" id="A0A2T1HNC1"/>
<name>A0A2T1HNC1_9HYPH</name>
<dbReference type="InterPro" id="IPR004254">
    <property type="entry name" value="AdipoR/HlyIII-related"/>
</dbReference>
<evidence type="ECO:0000313" key="7">
    <source>
        <dbReference type="EMBL" id="PSC03091.1"/>
    </source>
</evidence>
<feature type="transmembrane region" description="Helical" evidence="6">
    <location>
        <begin position="55"/>
        <end position="75"/>
    </location>
</feature>
<comment type="subcellular location">
    <subcellularLocation>
        <location evidence="1">Membrane</location>
        <topology evidence="1">Multi-pass membrane protein</topology>
    </subcellularLocation>
</comment>
<keyword evidence="4 6" id="KW-0472">Membrane</keyword>
<feature type="transmembrane region" description="Helical" evidence="6">
    <location>
        <begin position="26"/>
        <end position="49"/>
    </location>
</feature>
<feature type="transmembrane region" description="Helical" evidence="6">
    <location>
        <begin position="200"/>
        <end position="220"/>
    </location>
</feature>
<evidence type="ECO:0000256" key="6">
    <source>
        <dbReference type="SAM" id="Phobius"/>
    </source>
</evidence>
<dbReference type="EMBL" id="PVZS01000032">
    <property type="protein sequence ID" value="PSC03091.1"/>
    <property type="molecule type" value="Genomic_DNA"/>
</dbReference>
<evidence type="ECO:0000256" key="4">
    <source>
        <dbReference type="ARBA" id="ARBA00023136"/>
    </source>
</evidence>
<feature type="transmembrane region" description="Helical" evidence="6">
    <location>
        <begin position="111"/>
        <end position="133"/>
    </location>
</feature>
<protein>
    <submittedName>
        <fullName evidence="7">DNA-binding protein</fullName>
    </submittedName>
</protein>
<evidence type="ECO:0000313" key="8">
    <source>
        <dbReference type="Proteomes" id="UP000239772"/>
    </source>
</evidence>
<comment type="caution">
    <text evidence="7">The sequence shown here is derived from an EMBL/GenBank/DDBJ whole genome shotgun (WGS) entry which is preliminary data.</text>
</comment>
<keyword evidence="2 6" id="KW-0812">Transmembrane</keyword>
<organism evidence="7 8">
    <name type="scientific">Alsobacter soli</name>
    <dbReference type="NCBI Taxonomy" id="2109933"/>
    <lineage>
        <taxon>Bacteria</taxon>
        <taxon>Pseudomonadati</taxon>
        <taxon>Pseudomonadota</taxon>
        <taxon>Alphaproteobacteria</taxon>
        <taxon>Hyphomicrobiales</taxon>
        <taxon>Alsobacteraceae</taxon>
        <taxon>Alsobacter</taxon>
    </lineage>
</organism>
<reference evidence="8" key="1">
    <citation type="submission" date="2018-03" db="EMBL/GenBank/DDBJ databases">
        <authorList>
            <person name="Sun L."/>
            <person name="Liu H."/>
            <person name="Chen W."/>
            <person name="Huang K."/>
            <person name="Liu W."/>
            <person name="Gao X."/>
        </authorList>
    </citation>
    <scope>NUCLEOTIDE SEQUENCE [LARGE SCALE GENOMIC DNA]</scope>
    <source>
        <strain evidence="8">SH9</strain>
    </source>
</reference>
<keyword evidence="8" id="KW-1185">Reference proteome</keyword>
<feature type="transmembrane region" description="Helical" evidence="6">
    <location>
        <begin position="145"/>
        <end position="162"/>
    </location>
</feature>
<dbReference type="Proteomes" id="UP000239772">
    <property type="component" value="Unassembled WGS sequence"/>
</dbReference>
<proteinExistence type="predicted"/>
<dbReference type="GO" id="GO:0046872">
    <property type="term" value="F:metal ion binding"/>
    <property type="evidence" value="ECO:0007669"/>
    <property type="project" value="UniProtKB-KW"/>
</dbReference>
<dbReference type="PANTHER" id="PTHR20855">
    <property type="entry name" value="ADIPOR/PROGESTIN RECEPTOR-RELATED"/>
    <property type="match status" value="1"/>
</dbReference>
<keyword evidence="3 6" id="KW-1133">Transmembrane helix</keyword>
<keyword evidence="7" id="KW-0238">DNA-binding</keyword>
<dbReference type="PANTHER" id="PTHR20855:SF3">
    <property type="entry name" value="LD03007P"/>
    <property type="match status" value="1"/>
</dbReference>
<feature type="transmembrane region" description="Helical" evidence="6">
    <location>
        <begin position="168"/>
        <end position="188"/>
    </location>
</feature>
<dbReference type="OrthoDB" id="9813689at2"/>
<keyword evidence="5" id="KW-0862">Zinc</keyword>
<feature type="binding site" evidence="5">
    <location>
        <position position="199"/>
    </location>
    <ligand>
        <name>Zn(2+)</name>
        <dbReference type="ChEBI" id="CHEBI:29105"/>
    </ligand>
</feature>
<evidence type="ECO:0000256" key="1">
    <source>
        <dbReference type="ARBA" id="ARBA00004141"/>
    </source>
</evidence>
<sequence length="223" mass="23462">MTDGRPPGLTRVYDWAELIADGCIHAVGVVGGLIAALLLLVLAAGVVGALEYTSVAIYAVALVAMLGCSAAYNMTPPSRAKWLLRRADHSTIYLMIAGTYTPFMTVLKASAWGAALSTTVWIGALVGAALKIFMPGRFDRLSIGLYLALGWSVVLAFGPLAASLQTSTLVLLCVGGGLYTLGVIFHVWESLRFQNAIWHGFVLAAAGCHYGAVLDCMVLSRAA</sequence>
<evidence type="ECO:0000256" key="2">
    <source>
        <dbReference type="ARBA" id="ARBA00022692"/>
    </source>
</evidence>
<dbReference type="GO" id="GO:0016020">
    <property type="term" value="C:membrane"/>
    <property type="evidence" value="ECO:0007669"/>
    <property type="project" value="UniProtKB-SubCell"/>
</dbReference>